<feature type="non-terminal residue" evidence="1">
    <location>
        <position position="167"/>
    </location>
</feature>
<dbReference type="AlphaFoldDB" id="A0A382ZXK4"/>
<dbReference type="SUPFAM" id="SSF53756">
    <property type="entry name" value="UDP-Glycosyltransferase/glycogen phosphorylase"/>
    <property type="match status" value="1"/>
</dbReference>
<accession>A0A382ZXK4</accession>
<dbReference type="Gene3D" id="3.40.50.2000">
    <property type="entry name" value="Glycogen Phosphorylase B"/>
    <property type="match status" value="1"/>
</dbReference>
<evidence type="ECO:0000313" key="1">
    <source>
        <dbReference type="EMBL" id="SVE00030.1"/>
    </source>
</evidence>
<protein>
    <recommendedName>
        <fullName evidence="2">Glycosyltransferase subfamily 4-like N-terminal domain-containing protein</fullName>
    </recommendedName>
</protein>
<gene>
    <name evidence="1" type="ORF">METZ01_LOCUS452884</name>
</gene>
<name>A0A382ZXK4_9ZZZZ</name>
<dbReference type="EMBL" id="UINC01187351">
    <property type="protein sequence ID" value="SVE00030.1"/>
    <property type="molecule type" value="Genomic_DNA"/>
</dbReference>
<sequence length="167" mass="19106">MRIVIDMQGAQTVSRFRGIGRYTLNFAKALVRNRGRHEIYLALNGLFTETIEPIRFAFDELLPQENIRVFSASGPVSEINFGNKSHRQVSEFLREAFLESLNPDIIHICSLFEGYLDDAVTSIGLLGMATPVSVTFHDLIPLLNYEHYLEQNKTFLAYYNSKLAFLR</sequence>
<evidence type="ECO:0008006" key="2">
    <source>
        <dbReference type="Google" id="ProtNLM"/>
    </source>
</evidence>
<proteinExistence type="predicted"/>
<organism evidence="1">
    <name type="scientific">marine metagenome</name>
    <dbReference type="NCBI Taxonomy" id="408172"/>
    <lineage>
        <taxon>unclassified sequences</taxon>
        <taxon>metagenomes</taxon>
        <taxon>ecological metagenomes</taxon>
    </lineage>
</organism>
<reference evidence="1" key="1">
    <citation type="submission" date="2018-05" db="EMBL/GenBank/DDBJ databases">
        <authorList>
            <person name="Lanie J.A."/>
            <person name="Ng W.-L."/>
            <person name="Kazmierczak K.M."/>
            <person name="Andrzejewski T.M."/>
            <person name="Davidsen T.M."/>
            <person name="Wayne K.J."/>
            <person name="Tettelin H."/>
            <person name="Glass J.I."/>
            <person name="Rusch D."/>
            <person name="Podicherti R."/>
            <person name="Tsui H.-C.T."/>
            <person name="Winkler M.E."/>
        </authorList>
    </citation>
    <scope>NUCLEOTIDE SEQUENCE</scope>
</reference>